<dbReference type="EMBL" id="AMRJ01000018">
    <property type="protein sequence ID" value="EKF73882.1"/>
    <property type="molecule type" value="Genomic_DNA"/>
</dbReference>
<dbReference type="GO" id="GO:0003677">
    <property type="term" value="F:DNA binding"/>
    <property type="evidence" value="ECO:0007669"/>
    <property type="project" value="InterPro"/>
</dbReference>
<evidence type="ECO:0000313" key="2">
    <source>
        <dbReference type="EMBL" id="EKF73882.1"/>
    </source>
</evidence>
<feature type="domain" description="HTH luxR-type" evidence="1">
    <location>
        <begin position="322"/>
        <end position="379"/>
    </location>
</feature>
<dbReference type="Gene3D" id="1.10.10.10">
    <property type="entry name" value="Winged helix-like DNA-binding domain superfamily/Winged helix DNA-binding domain"/>
    <property type="match status" value="1"/>
</dbReference>
<proteinExistence type="predicted"/>
<dbReference type="Proteomes" id="UP000010164">
    <property type="component" value="Unassembled WGS sequence"/>
</dbReference>
<dbReference type="AlphaFoldDB" id="L0WCR6"/>
<reference evidence="2 3" key="1">
    <citation type="journal article" date="2012" name="J. Bacteriol.">
        <title>Genome Sequence of the Alkane-Degrading Bacterium Alcanivorax hongdengensis Type Strain A-11-3.</title>
        <authorList>
            <person name="Lai Q."/>
            <person name="Shao Z."/>
        </authorList>
    </citation>
    <scope>NUCLEOTIDE SEQUENCE [LARGE SCALE GENOMIC DNA]</scope>
    <source>
        <strain evidence="2 3">A-11-3</strain>
    </source>
</reference>
<gene>
    <name evidence="2" type="ORF">A11A3_11753</name>
</gene>
<dbReference type="InterPro" id="IPR016032">
    <property type="entry name" value="Sig_transdc_resp-reg_C-effctor"/>
</dbReference>
<dbReference type="PATRIC" id="fig|1177179.3.peg.2346"/>
<dbReference type="STRING" id="1177179.A11A3_11753"/>
<dbReference type="OrthoDB" id="5497412at2"/>
<protein>
    <recommendedName>
        <fullName evidence="1">HTH luxR-type domain-containing protein</fullName>
    </recommendedName>
</protein>
<name>L0WCR6_9GAMM</name>
<dbReference type="GO" id="GO:0006355">
    <property type="term" value="P:regulation of DNA-templated transcription"/>
    <property type="evidence" value="ECO:0007669"/>
    <property type="project" value="InterPro"/>
</dbReference>
<organism evidence="2 3">
    <name type="scientific">Alcanivorax hongdengensis A-11-3</name>
    <dbReference type="NCBI Taxonomy" id="1177179"/>
    <lineage>
        <taxon>Bacteria</taxon>
        <taxon>Pseudomonadati</taxon>
        <taxon>Pseudomonadota</taxon>
        <taxon>Gammaproteobacteria</taxon>
        <taxon>Oceanospirillales</taxon>
        <taxon>Alcanivoracaceae</taxon>
        <taxon>Alcanivorax</taxon>
    </lineage>
</organism>
<accession>L0WCR6</accession>
<evidence type="ECO:0000259" key="1">
    <source>
        <dbReference type="SMART" id="SM00421"/>
    </source>
</evidence>
<comment type="caution">
    <text evidence="2">The sequence shown here is derived from an EMBL/GenBank/DDBJ whole genome shotgun (WGS) entry which is preliminary data.</text>
</comment>
<dbReference type="InterPro" id="IPR036388">
    <property type="entry name" value="WH-like_DNA-bd_sf"/>
</dbReference>
<dbReference type="SUPFAM" id="SSF46894">
    <property type="entry name" value="C-terminal effector domain of the bipartite response regulators"/>
    <property type="match status" value="1"/>
</dbReference>
<dbReference type="eggNOG" id="COG2771">
    <property type="taxonomic scope" value="Bacteria"/>
</dbReference>
<dbReference type="InterPro" id="IPR000792">
    <property type="entry name" value="Tscrpt_reg_LuxR_C"/>
</dbReference>
<dbReference type="SMART" id="SM00421">
    <property type="entry name" value="HTH_LUXR"/>
    <property type="match status" value="1"/>
</dbReference>
<sequence length="402" mass="45206">MTMPALDGLQGSARADLLDTLYEAPCNPDVWSQFLGKMVNATRSRSARMLVMDRQAQTVLSSIKHNIDDRAHQDYVAHYVNACPWRPELKHKAAGQLYSTYLDFSCPQKRFYRTEFYNDWARQQDIHHGVCGTVWQDDDYTIQLLIQRTGGQGHYNGDETGQINGIVAHMRRALRLQSQTHALEQQRQGLADALDIQPYPFALLTRQGKLVHISNDAHQRLLEHPLASLHNGYLTLRSRRLQGQLMAQLQQVTRPDPAQLGDGGLITLHGENGQPLRCLIAPLRPDHTPAPLWQASPQALAIIYLYDAQAEIEIDLQSLMTLFELSEAEARVAAGIARGFAPQELAREFGLSHHTIRTQLKAAFHKTGTNRQSELAKLVLTSPATRRWRRPPIELSATSKAG</sequence>
<keyword evidence="3" id="KW-1185">Reference proteome</keyword>
<evidence type="ECO:0000313" key="3">
    <source>
        <dbReference type="Proteomes" id="UP000010164"/>
    </source>
</evidence>